<proteinExistence type="inferred from homology"/>
<gene>
    <name evidence="3" type="primary">rpiB</name>
    <name evidence="3" type="ORF">QM524_06415</name>
</gene>
<dbReference type="InterPro" id="IPR003500">
    <property type="entry name" value="RpiB_LacA_LacB"/>
</dbReference>
<dbReference type="GO" id="GO:0004751">
    <property type="term" value="F:ribose-5-phosphate isomerase activity"/>
    <property type="evidence" value="ECO:0007669"/>
    <property type="project" value="UniProtKB-EC"/>
</dbReference>
<evidence type="ECO:0000256" key="2">
    <source>
        <dbReference type="ARBA" id="ARBA00023235"/>
    </source>
</evidence>
<reference evidence="3 4" key="1">
    <citation type="submission" date="2023-05" db="EMBL/GenBank/DDBJ databases">
        <title>Novel species of genus Flectobacillus isolated from stream in China.</title>
        <authorList>
            <person name="Lu H."/>
        </authorList>
    </citation>
    <scope>NUCLEOTIDE SEQUENCE [LARGE SCALE GENOMIC DNA]</scope>
    <source>
        <strain evidence="3 4">KCTC 42575</strain>
    </source>
</reference>
<dbReference type="InterPro" id="IPR036569">
    <property type="entry name" value="RpiB_LacA_LacB_sf"/>
</dbReference>
<comment type="caution">
    <text evidence="3">The sequence shown here is derived from an EMBL/GenBank/DDBJ whole genome shotgun (WGS) entry which is preliminary data.</text>
</comment>
<dbReference type="NCBIfam" id="TIGR01120">
    <property type="entry name" value="rpiB"/>
    <property type="match status" value="1"/>
</dbReference>
<dbReference type="PANTHER" id="PTHR30345">
    <property type="entry name" value="RIBOSE-5-PHOSPHATE ISOMERASE B"/>
    <property type="match status" value="1"/>
</dbReference>
<accession>A0ABT6Y5J0</accession>
<evidence type="ECO:0000313" key="4">
    <source>
        <dbReference type="Proteomes" id="UP001236507"/>
    </source>
</evidence>
<dbReference type="PANTHER" id="PTHR30345:SF0">
    <property type="entry name" value="DNA DAMAGE-REPAIR_TOLERATION PROTEIN DRT102"/>
    <property type="match status" value="1"/>
</dbReference>
<dbReference type="EMBL" id="JASHIF010000004">
    <property type="protein sequence ID" value="MDI9858832.1"/>
    <property type="molecule type" value="Genomic_DNA"/>
</dbReference>
<organism evidence="3 4">
    <name type="scientific">Flectobacillus roseus</name>
    <dbReference type="NCBI Taxonomy" id="502259"/>
    <lineage>
        <taxon>Bacteria</taxon>
        <taxon>Pseudomonadati</taxon>
        <taxon>Bacteroidota</taxon>
        <taxon>Cytophagia</taxon>
        <taxon>Cytophagales</taxon>
        <taxon>Flectobacillaceae</taxon>
        <taxon>Flectobacillus</taxon>
    </lineage>
</organism>
<dbReference type="Proteomes" id="UP001236507">
    <property type="component" value="Unassembled WGS sequence"/>
</dbReference>
<dbReference type="PIRSF" id="PIRSF005384">
    <property type="entry name" value="RpiB_LacA_B"/>
    <property type="match status" value="1"/>
</dbReference>
<dbReference type="Gene3D" id="3.40.1400.10">
    <property type="entry name" value="Sugar-phosphate isomerase, RpiB/LacA/LacB"/>
    <property type="match status" value="1"/>
</dbReference>
<evidence type="ECO:0000256" key="1">
    <source>
        <dbReference type="ARBA" id="ARBA00008754"/>
    </source>
</evidence>
<dbReference type="NCBIfam" id="TIGR00689">
    <property type="entry name" value="rpiB_lacA_lacB"/>
    <property type="match status" value="1"/>
</dbReference>
<name>A0ABT6Y5J0_9BACT</name>
<dbReference type="EC" id="5.3.1.6" evidence="3"/>
<evidence type="ECO:0000313" key="3">
    <source>
        <dbReference type="EMBL" id="MDI9858832.1"/>
    </source>
</evidence>
<keyword evidence="4" id="KW-1185">Reference proteome</keyword>
<keyword evidence="2 3" id="KW-0413">Isomerase</keyword>
<dbReference type="RefSeq" id="WP_095166497.1">
    <property type="nucleotide sequence ID" value="NZ_JASHIF010000004.1"/>
</dbReference>
<comment type="similarity">
    <text evidence="1">Belongs to the LacAB/RpiB family.</text>
</comment>
<protein>
    <submittedName>
        <fullName evidence="3">Ribose 5-phosphate isomerase B</fullName>
        <ecNumber evidence="3">5.3.1.6</ecNumber>
    </submittedName>
</protein>
<dbReference type="NCBIfam" id="NF004051">
    <property type="entry name" value="PRK05571.1"/>
    <property type="match status" value="1"/>
</dbReference>
<sequence length="144" mass="15705">MSKKIAIGGDHAGFEYKAEIVNYLQSKGYEVKDFGPYSNASCDYPDFAHPVASAVETKEFDLGILLCGSANGVAITANKHQGIRAGLAWNTEVANLVRLHNDANIVCVPARFVSIEEAYAIVDTFLNTEFEGGRHQLRVNKIPC</sequence>
<dbReference type="SUPFAM" id="SSF89623">
    <property type="entry name" value="Ribose/Galactose isomerase RpiB/AlsB"/>
    <property type="match status" value="1"/>
</dbReference>
<dbReference type="Pfam" id="PF02502">
    <property type="entry name" value="LacAB_rpiB"/>
    <property type="match status" value="1"/>
</dbReference>
<dbReference type="InterPro" id="IPR004785">
    <property type="entry name" value="RpiB"/>
</dbReference>